<accession>A0A841RCR8</accession>
<keyword evidence="3" id="KW-1185">Reference proteome</keyword>
<evidence type="ECO:0000313" key="3">
    <source>
        <dbReference type="Proteomes" id="UP000587760"/>
    </source>
</evidence>
<dbReference type="AlphaFoldDB" id="A0A841RCR8"/>
<dbReference type="SUPFAM" id="SSF52091">
    <property type="entry name" value="SpoIIaa-like"/>
    <property type="match status" value="1"/>
</dbReference>
<evidence type="ECO:0000313" key="2">
    <source>
        <dbReference type="EMBL" id="MBB6480192.1"/>
    </source>
</evidence>
<reference evidence="2 3" key="1">
    <citation type="submission" date="2020-08" db="EMBL/GenBank/DDBJ databases">
        <title>Genomic Encyclopedia of Type Strains, Phase IV (KMG-IV): sequencing the most valuable type-strain genomes for metagenomic binning, comparative biology and taxonomic classification.</title>
        <authorList>
            <person name="Goeker M."/>
        </authorList>
    </citation>
    <scope>NUCLEOTIDE SEQUENCE [LARGE SCALE GENOMIC DNA]</scope>
    <source>
        <strain evidence="2 3">DSM 2461</strain>
    </source>
</reference>
<dbReference type="Pfam" id="PF13466">
    <property type="entry name" value="STAS_2"/>
    <property type="match status" value="1"/>
</dbReference>
<protein>
    <submittedName>
        <fullName evidence="2">ABC-type transporter Mla MlaB component</fullName>
    </submittedName>
</protein>
<dbReference type="InterPro" id="IPR058548">
    <property type="entry name" value="MlaB-like_STAS"/>
</dbReference>
<evidence type="ECO:0000259" key="1">
    <source>
        <dbReference type="Pfam" id="PF13466"/>
    </source>
</evidence>
<proteinExistence type="predicted"/>
<gene>
    <name evidence="2" type="ORF">HNR50_001850</name>
</gene>
<dbReference type="InterPro" id="IPR036513">
    <property type="entry name" value="STAS_dom_sf"/>
</dbReference>
<organism evidence="2 3">
    <name type="scientific">Spirochaeta isovalerica</name>
    <dbReference type="NCBI Taxonomy" id="150"/>
    <lineage>
        <taxon>Bacteria</taxon>
        <taxon>Pseudomonadati</taxon>
        <taxon>Spirochaetota</taxon>
        <taxon>Spirochaetia</taxon>
        <taxon>Spirochaetales</taxon>
        <taxon>Spirochaetaceae</taxon>
        <taxon>Spirochaeta</taxon>
    </lineage>
</organism>
<name>A0A841RCR8_9SPIO</name>
<sequence length="80" mass="9182">MNTLTVDRELKIRNAASLWKQVRETEDPLELDCSGLEKIDGAGMQLLLYLIHQEYKLKGLTEDLIRMIDNKGYTIKGDKS</sequence>
<feature type="domain" description="MlaB-like STAS" evidence="1">
    <location>
        <begin position="4"/>
        <end position="50"/>
    </location>
</feature>
<dbReference type="RefSeq" id="WP_184746096.1">
    <property type="nucleotide sequence ID" value="NZ_JACHGJ010000002.1"/>
</dbReference>
<dbReference type="Proteomes" id="UP000587760">
    <property type="component" value="Unassembled WGS sequence"/>
</dbReference>
<comment type="caution">
    <text evidence="2">The sequence shown here is derived from an EMBL/GenBank/DDBJ whole genome shotgun (WGS) entry which is preliminary data.</text>
</comment>
<dbReference type="EMBL" id="JACHGJ010000002">
    <property type="protein sequence ID" value="MBB6480192.1"/>
    <property type="molecule type" value="Genomic_DNA"/>
</dbReference>